<evidence type="ECO:0000313" key="3">
    <source>
        <dbReference type="WBParaSite" id="SBAD_0001138101-mRNA-1"/>
    </source>
</evidence>
<proteinExistence type="predicted"/>
<dbReference type="AlphaFoldDB" id="A0A183J557"/>
<dbReference type="WBParaSite" id="SBAD_0001138101-mRNA-1">
    <property type="protein sequence ID" value="SBAD_0001138101-mRNA-1"/>
    <property type="gene ID" value="SBAD_0001138101"/>
</dbReference>
<protein>
    <submittedName>
        <fullName evidence="3">Secreted protein</fullName>
    </submittedName>
</protein>
<name>A0A183J557_9BILA</name>
<reference evidence="3" key="1">
    <citation type="submission" date="2016-06" db="UniProtKB">
        <authorList>
            <consortium name="WormBaseParasite"/>
        </authorList>
    </citation>
    <scope>IDENTIFICATION</scope>
</reference>
<dbReference type="Proteomes" id="UP000270296">
    <property type="component" value="Unassembled WGS sequence"/>
</dbReference>
<organism evidence="3">
    <name type="scientific">Soboliphyme baturini</name>
    <dbReference type="NCBI Taxonomy" id="241478"/>
    <lineage>
        <taxon>Eukaryota</taxon>
        <taxon>Metazoa</taxon>
        <taxon>Ecdysozoa</taxon>
        <taxon>Nematoda</taxon>
        <taxon>Enoplea</taxon>
        <taxon>Dorylaimia</taxon>
        <taxon>Dioctophymatida</taxon>
        <taxon>Dioctophymatoidea</taxon>
        <taxon>Soboliphymatidae</taxon>
        <taxon>Soboliphyme</taxon>
    </lineage>
</organism>
<reference evidence="1 2" key="2">
    <citation type="submission" date="2018-11" db="EMBL/GenBank/DDBJ databases">
        <authorList>
            <consortium name="Pathogen Informatics"/>
        </authorList>
    </citation>
    <scope>NUCLEOTIDE SEQUENCE [LARGE SCALE GENOMIC DNA]</scope>
</reference>
<gene>
    <name evidence="1" type="ORF">SBAD_LOCUS11004</name>
</gene>
<keyword evidence="2" id="KW-1185">Reference proteome</keyword>
<sequence>MQVGHDDKLCRRLTMYGTPWKRDLLSKVSLRTMANMSISFLPCRFGSTMPTKRDRSVTVTVSVGTVSTSPFVHRLILVTLVFVVFQNAAMSQRGLFRCTAYGRFGRTIRCSFYVSNFMALV</sequence>
<evidence type="ECO:0000313" key="2">
    <source>
        <dbReference type="Proteomes" id="UP000270296"/>
    </source>
</evidence>
<evidence type="ECO:0000313" key="1">
    <source>
        <dbReference type="EMBL" id="VDP36392.1"/>
    </source>
</evidence>
<accession>A0A183J557</accession>
<dbReference type="EMBL" id="UZAM01014914">
    <property type="protein sequence ID" value="VDP36392.1"/>
    <property type="molecule type" value="Genomic_DNA"/>
</dbReference>